<feature type="transmembrane region" description="Helical" evidence="2">
    <location>
        <begin position="88"/>
        <end position="107"/>
    </location>
</feature>
<dbReference type="NCBIfam" id="NF037959">
    <property type="entry name" value="MFS_SpdSyn"/>
    <property type="match status" value="1"/>
</dbReference>
<dbReference type="SUPFAM" id="SSF103473">
    <property type="entry name" value="MFS general substrate transporter"/>
    <property type="match status" value="1"/>
</dbReference>
<evidence type="ECO:0000313" key="3">
    <source>
        <dbReference type="EMBL" id="KKF02946.1"/>
    </source>
</evidence>
<dbReference type="InterPro" id="IPR036259">
    <property type="entry name" value="MFS_trans_sf"/>
</dbReference>
<dbReference type="InterPro" id="IPR029063">
    <property type="entry name" value="SAM-dependent_MTases_sf"/>
</dbReference>
<feature type="transmembrane region" description="Helical" evidence="2">
    <location>
        <begin position="213"/>
        <end position="230"/>
    </location>
</feature>
<dbReference type="RefSeq" id="WP_046362072.1">
    <property type="nucleotide sequence ID" value="NZ_CALTXN010000051.1"/>
</dbReference>
<dbReference type="CDD" id="cd06174">
    <property type="entry name" value="MFS"/>
    <property type="match status" value="1"/>
</dbReference>
<dbReference type="Gene3D" id="1.20.1250.20">
    <property type="entry name" value="MFS general substrate transporter like domains"/>
    <property type="match status" value="1"/>
</dbReference>
<evidence type="ECO:0000256" key="1">
    <source>
        <dbReference type="ARBA" id="ARBA00023115"/>
    </source>
</evidence>
<dbReference type="Proteomes" id="UP000034150">
    <property type="component" value="Unassembled WGS sequence"/>
</dbReference>
<dbReference type="OrthoDB" id="8221452at2"/>
<keyword evidence="2" id="KW-0812">Transmembrane</keyword>
<organism evidence="3 4">
    <name type="scientific">Mycolicibacterium obuense</name>
    <dbReference type="NCBI Taxonomy" id="1807"/>
    <lineage>
        <taxon>Bacteria</taxon>
        <taxon>Bacillati</taxon>
        <taxon>Actinomycetota</taxon>
        <taxon>Actinomycetes</taxon>
        <taxon>Mycobacteriales</taxon>
        <taxon>Mycobacteriaceae</taxon>
        <taxon>Mycolicibacterium</taxon>
    </lineage>
</organism>
<keyword evidence="4" id="KW-1185">Reference proteome</keyword>
<dbReference type="PANTHER" id="PTHR43317">
    <property type="entry name" value="THERMOSPERMINE SYNTHASE ACAULIS5"/>
    <property type="match status" value="1"/>
</dbReference>
<evidence type="ECO:0000313" key="4">
    <source>
        <dbReference type="Proteomes" id="UP000034150"/>
    </source>
</evidence>
<keyword evidence="2" id="KW-0472">Membrane</keyword>
<dbReference type="SUPFAM" id="SSF53335">
    <property type="entry name" value="S-adenosyl-L-methionine-dependent methyltransferases"/>
    <property type="match status" value="1"/>
</dbReference>
<accession>A0A0M2K6X3</accession>
<evidence type="ECO:0000256" key="2">
    <source>
        <dbReference type="SAM" id="Phobius"/>
    </source>
</evidence>
<dbReference type="AlphaFoldDB" id="A0A0M2K6X3"/>
<dbReference type="PATRIC" id="fig|1807.13.peg.2630"/>
<dbReference type="EMBL" id="LAUZ02000026">
    <property type="protein sequence ID" value="KKF02946.1"/>
    <property type="molecule type" value="Genomic_DNA"/>
</dbReference>
<feature type="transmembrane region" description="Helical" evidence="2">
    <location>
        <begin position="59"/>
        <end position="76"/>
    </location>
</feature>
<gene>
    <name evidence="3" type="ORF">WN67_05490</name>
</gene>
<sequence>MTGPPPVPDNHPSSQSLPGLGARTAAVLVFTSSAAVLVVEITALRLLAPYLGLTLETSTLVIGIALAAIALGSWAGGRLADRDDPRRWLGLSLGISGVVVAFTPSAVRTAAEWAPATLLIVAALTILVPGALLSAVTPMVTKMRLITLAQTGTVVGQLSGVGTVGAIAGTVLTGFVFVSRVPVSMILIGLGSMLVLGGIVVEWRMRRRNTVSAAVLTLLTVGAGLAGYVAPGGCDVETKYHCARVIADPERDSGRTLILDGARHSYIDLQDPAVLQFIYMRALASVVDASFPNEQTLEAYHLGGGGLTFPRYLAATRPGTHNVVSEIDGGVVRIDRDKLGSASEAGLEVRVEDGRLGLARLDDDSRDLIVGDAFGGVSVPWHLTTVEALTDIRRVLKEDGVYIANLIDYGELAFARAEVATLTQVFKYVIVTAEAGDVGVDSATTPDGGNLVVLASDRPVDRAALQRVLNTRNTGWTTATGNDLRLWIRDAQVLTDDYAPVDQLLDPYRQQSGE</sequence>
<keyword evidence="2" id="KW-1133">Transmembrane helix</keyword>
<name>A0A0M2K6X3_9MYCO</name>
<feature type="transmembrane region" description="Helical" evidence="2">
    <location>
        <begin position="113"/>
        <end position="133"/>
    </location>
</feature>
<dbReference type="Gene3D" id="3.40.50.150">
    <property type="entry name" value="Vaccinia Virus protein VP39"/>
    <property type="match status" value="1"/>
</dbReference>
<keyword evidence="1" id="KW-0620">Polyamine biosynthesis</keyword>
<feature type="transmembrane region" description="Helical" evidence="2">
    <location>
        <begin position="154"/>
        <end position="177"/>
    </location>
</feature>
<dbReference type="PANTHER" id="PTHR43317:SF1">
    <property type="entry name" value="THERMOSPERMINE SYNTHASE ACAULIS5"/>
    <property type="match status" value="1"/>
</dbReference>
<protein>
    <submittedName>
        <fullName evidence="3">Spermidine synthase</fullName>
    </submittedName>
</protein>
<feature type="transmembrane region" description="Helical" evidence="2">
    <location>
        <begin position="183"/>
        <end position="201"/>
    </location>
</feature>
<proteinExistence type="predicted"/>
<comment type="caution">
    <text evidence="3">The sequence shown here is derived from an EMBL/GenBank/DDBJ whole genome shotgun (WGS) entry which is preliminary data.</text>
</comment>
<dbReference type="GO" id="GO:0006596">
    <property type="term" value="P:polyamine biosynthetic process"/>
    <property type="evidence" value="ECO:0007669"/>
    <property type="project" value="UniProtKB-KW"/>
</dbReference>
<reference evidence="3 4" key="1">
    <citation type="journal article" date="2015" name="Genome Announc.">
        <title>Draft Genome Sequence of Mycobacterium obuense Strain UC1, Isolated from Patient Sputum.</title>
        <authorList>
            <person name="Greninger A.L."/>
            <person name="Cunningham G."/>
            <person name="Hsu E.D."/>
            <person name="Yu J.M."/>
            <person name="Chiu C.Y."/>
            <person name="Miller S."/>
        </authorList>
    </citation>
    <scope>NUCLEOTIDE SEQUENCE [LARGE SCALE GENOMIC DNA]</scope>
    <source>
        <strain evidence="3 4">UC1</strain>
    </source>
</reference>